<dbReference type="AlphaFoldDB" id="A0A4R6VE42"/>
<organism evidence="2 3">
    <name type="scientific">Mesocricetibacter intestinalis</name>
    <dbReference type="NCBI Taxonomy" id="1521930"/>
    <lineage>
        <taxon>Bacteria</taxon>
        <taxon>Pseudomonadati</taxon>
        <taxon>Pseudomonadota</taxon>
        <taxon>Gammaproteobacteria</taxon>
        <taxon>Pasteurellales</taxon>
        <taxon>Pasteurellaceae</taxon>
        <taxon>Mesocricetibacter</taxon>
    </lineage>
</organism>
<dbReference type="EMBL" id="SNYQ01000002">
    <property type="protein sequence ID" value="TDQ59014.1"/>
    <property type="molecule type" value="Genomic_DNA"/>
</dbReference>
<protein>
    <submittedName>
        <fullName evidence="2">Uncharacterized protein YqcC (DUF446 family)</fullName>
    </submittedName>
</protein>
<dbReference type="SUPFAM" id="SSF158452">
    <property type="entry name" value="YqcC-like"/>
    <property type="match status" value="1"/>
</dbReference>
<keyword evidence="3" id="KW-1185">Reference proteome</keyword>
<gene>
    <name evidence="2" type="ORF">EDC45_0806</name>
</gene>
<name>A0A4R6VE42_9PAST</name>
<dbReference type="Proteomes" id="UP000295657">
    <property type="component" value="Unassembled WGS sequence"/>
</dbReference>
<sequence length="106" mass="12115">MPIYIQTKQHLNRLQDNMRQLGLWQASPPPEEAFNSIEPFAIDAMSATEWLQWVFIPRMQALADSRARLPSRIAVSPYIEEALKETEGLGLLLAPLLELEKLLQES</sequence>
<dbReference type="PANTHER" id="PTHR39586">
    <property type="entry name" value="CYTOPLASMIC PROTEIN-RELATED"/>
    <property type="match status" value="1"/>
</dbReference>
<dbReference type="InterPro" id="IPR007384">
    <property type="entry name" value="UCP006257"/>
</dbReference>
<dbReference type="Pfam" id="PF04287">
    <property type="entry name" value="DUF446"/>
    <property type="match status" value="1"/>
</dbReference>
<evidence type="ECO:0000313" key="3">
    <source>
        <dbReference type="Proteomes" id="UP000295657"/>
    </source>
</evidence>
<dbReference type="GO" id="GO:0044010">
    <property type="term" value="P:single-species biofilm formation"/>
    <property type="evidence" value="ECO:0007669"/>
    <property type="project" value="TreeGrafter"/>
</dbReference>
<dbReference type="InterPro" id="IPR023376">
    <property type="entry name" value="YqcC-like_dom"/>
</dbReference>
<dbReference type="InterPro" id="IPR036814">
    <property type="entry name" value="YqcC-like_sf"/>
</dbReference>
<proteinExistence type="predicted"/>
<reference evidence="2 3" key="1">
    <citation type="submission" date="2019-03" db="EMBL/GenBank/DDBJ databases">
        <title>Genomic Encyclopedia of Type Strains, Phase IV (KMG-IV): sequencing the most valuable type-strain genomes for metagenomic binning, comparative biology and taxonomic classification.</title>
        <authorList>
            <person name="Goeker M."/>
        </authorList>
    </citation>
    <scope>NUCLEOTIDE SEQUENCE [LARGE SCALE GENOMIC DNA]</scope>
    <source>
        <strain evidence="2 3">DSM 28403</strain>
    </source>
</reference>
<accession>A0A4R6VE42</accession>
<evidence type="ECO:0000313" key="2">
    <source>
        <dbReference type="EMBL" id="TDQ59014.1"/>
    </source>
</evidence>
<dbReference type="Gene3D" id="1.20.1440.40">
    <property type="entry name" value="YqcC-like"/>
    <property type="match status" value="1"/>
</dbReference>
<dbReference type="PANTHER" id="PTHR39586:SF1">
    <property type="entry name" value="CYTOPLASMIC PROTEIN"/>
    <property type="match status" value="1"/>
</dbReference>
<evidence type="ECO:0000259" key="1">
    <source>
        <dbReference type="Pfam" id="PF04287"/>
    </source>
</evidence>
<feature type="domain" description="YqcC-like" evidence="1">
    <location>
        <begin position="7"/>
        <end position="102"/>
    </location>
</feature>
<comment type="caution">
    <text evidence="2">The sequence shown here is derived from an EMBL/GenBank/DDBJ whole genome shotgun (WGS) entry which is preliminary data.</text>
</comment>
<dbReference type="PIRSF" id="PIRSF006257">
    <property type="entry name" value="UCP006257"/>
    <property type="match status" value="1"/>
</dbReference>